<organism evidence="1">
    <name type="scientific">Albugo laibachii Nc14</name>
    <dbReference type="NCBI Taxonomy" id="890382"/>
    <lineage>
        <taxon>Eukaryota</taxon>
        <taxon>Sar</taxon>
        <taxon>Stramenopiles</taxon>
        <taxon>Oomycota</taxon>
        <taxon>Peronosporomycetes</taxon>
        <taxon>Albuginales</taxon>
        <taxon>Albuginaceae</taxon>
        <taxon>Albugo</taxon>
    </lineage>
</organism>
<evidence type="ECO:0000313" key="1">
    <source>
        <dbReference type="EMBL" id="CCA26583.1"/>
    </source>
</evidence>
<reference evidence="1" key="1">
    <citation type="journal article" date="2011" name="PLoS Biol.">
        <title>Gene gain and loss during evolution of obligate parasitism in the white rust pathogen of Arabidopsis thaliana.</title>
        <authorList>
            <person name="Kemen E."/>
            <person name="Gardiner A."/>
            <person name="Schultz-Larsen T."/>
            <person name="Kemen A.C."/>
            <person name="Balmuth A.L."/>
            <person name="Robert-Seilaniantz A."/>
            <person name="Bailey K."/>
            <person name="Holub E."/>
            <person name="Studholme D.J."/>
            <person name="Maclean D."/>
            <person name="Jones J.D."/>
        </authorList>
    </citation>
    <scope>NUCLEOTIDE SEQUENCE</scope>
</reference>
<reference evidence="1" key="2">
    <citation type="submission" date="2011-02" db="EMBL/GenBank/DDBJ databases">
        <authorList>
            <person name="MacLean D."/>
        </authorList>
    </citation>
    <scope>NUCLEOTIDE SEQUENCE</scope>
</reference>
<sequence>MNLNLFDVFVKISQGLDGYKHHLFLELDAEPTPYAYYLMWSEKDITPLSDPWSIYGFDTVDLNECYKSYYSQFNSSLIGDQISVFASTMTVTADHYSECVLACHQEWEPCHSCLDFLVQRPSNFSNITSLVTIKPNEKDKIARCITAGAQKACSKFVYIPNFVCEYHPRDAYNPVILPLSDPSKNTKHRKLFTDDGKALASKKEPLLGED</sequence>
<proteinExistence type="predicted"/>
<name>F0WYM4_9STRA</name>
<dbReference type="EMBL" id="FR824434">
    <property type="protein sequence ID" value="CCA26583.1"/>
    <property type="molecule type" value="Genomic_DNA"/>
</dbReference>
<gene>
    <name evidence="1" type="primary">AlNc14C391G11288</name>
    <name evidence="1" type="ORF">ALNC14_127270</name>
</gene>
<dbReference type="AlphaFoldDB" id="F0WYM4"/>
<dbReference type="HOGENOM" id="CLU_1312121_0_0_1"/>
<accession>F0WYM4</accession>
<protein>
    <submittedName>
        <fullName evidence="1">AlNc14C391G11288 protein</fullName>
    </submittedName>
</protein>